<reference evidence="3 4" key="2">
    <citation type="journal article" date="2008" name="Nature">
        <title>The Phaeodactylum genome reveals the evolutionary history of diatom genomes.</title>
        <authorList>
            <person name="Bowler C."/>
            <person name="Allen A.E."/>
            <person name="Badger J.H."/>
            <person name="Grimwood J."/>
            <person name="Jabbari K."/>
            <person name="Kuo A."/>
            <person name="Maheswari U."/>
            <person name="Martens C."/>
            <person name="Maumus F."/>
            <person name="Otillar R.P."/>
            <person name="Rayko E."/>
            <person name="Salamov A."/>
            <person name="Vandepoele K."/>
            <person name="Beszteri B."/>
            <person name="Gruber A."/>
            <person name="Heijde M."/>
            <person name="Katinka M."/>
            <person name="Mock T."/>
            <person name="Valentin K."/>
            <person name="Verret F."/>
            <person name="Berges J.A."/>
            <person name="Brownlee C."/>
            <person name="Cadoret J.P."/>
            <person name="Chiovitti A."/>
            <person name="Choi C.J."/>
            <person name="Coesel S."/>
            <person name="De Martino A."/>
            <person name="Detter J.C."/>
            <person name="Durkin C."/>
            <person name="Falciatore A."/>
            <person name="Fournet J."/>
            <person name="Haruta M."/>
            <person name="Huysman M.J."/>
            <person name="Jenkins B.D."/>
            <person name="Jiroutova K."/>
            <person name="Jorgensen R.E."/>
            <person name="Joubert Y."/>
            <person name="Kaplan A."/>
            <person name="Kroger N."/>
            <person name="Kroth P.G."/>
            <person name="La Roche J."/>
            <person name="Lindquist E."/>
            <person name="Lommer M."/>
            <person name="Martin-Jezequel V."/>
            <person name="Lopez P.J."/>
            <person name="Lucas S."/>
            <person name="Mangogna M."/>
            <person name="McGinnis K."/>
            <person name="Medlin L.K."/>
            <person name="Montsant A."/>
            <person name="Oudot-Le Secq M.P."/>
            <person name="Napoli C."/>
            <person name="Obornik M."/>
            <person name="Parker M.S."/>
            <person name="Petit J.L."/>
            <person name="Porcel B.M."/>
            <person name="Poulsen N."/>
            <person name="Robison M."/>
            <person name="Rychlewski L."/>
            <person name="Rynearson T.A."/>
            <person name="Schmutz J."/>
            <person name="Shapiro H."/>
            <person name="Siaut M."/>
            <person name="Stanley M."/>
            <person name="Sussman M.R."/>
            <person name="Taylor A.R."/>
            <person name="Vardi A."/>
            <person name="von Dassow P."/>
            <person name="Vyverman W."/>
            <person name="Willis A."/>
            <person name="Wyrwicz L.S."/>
            <person name="Rokhsar D.S."/>
            <person name="Weissenbach J."/>
            <person name="Armbrust E.V."/>
            <person name="Green B.R."/>
            <person name="Van de Peer Y."/>
            <person name="Grigoriev I.V."/>
        </authorList>
    </citation>
    <scope>NUCLEOTIDE SEQUENCE [LARGE SCALE GENOMIC DNA]</scope>
    <source>
        <strain evidence="3 4">CCMP1335</strain>
    </source>
</reference>
<sequence length="437" mass="48897">MLKNNCSPIKKISHAGAKLAHRGSQIIDQASLAVQNGAKLSNAVVASAKSSPVTHRSRYNSNVVDNDVVGSMDNVNHRRPRGGGIRDRINKFDSVAASHRGGYYGSRQHQQQQTKTLSDQSMTSPLRSSVVVPRRLVARREPEDMPAFNPSYREPKSEQDSTGKEVEKENELPPDQHQQPHSSPHAKSVAKNDTEVVSSPQHKPPKSHRKQMKQKLQETLSPVLNNMLRSDNNNNSSNNNNNGEAEQLKKRLQQLEKENDKLERRNARLENKCDKLKRYNVTLEETVVSNDQVNMCSNSTKEEAATKNDNKAKTKKRLSNEHPLIASPLRKHLKAVHAASESNSAVTVVKEPFALYPPEHLPLRDHVSDVQKGGYLGSDDCHLDTLGSLTGNRDGEERRRRSSNVDQDGIEKEQEEAMYLLNSAAFLFQKSSRRNLG</sequence>
<organism evidence="3 4">
    <name type="scientific">Thalassiosira pseudonana</name>
    <name type="common">Marine diatom</name>
    <name type="synonym">Cyclotella nana</name>
    <dbReference type="NCBI Taxonomy" id="35128"/>
    <lineage>
        <taxon>Eukaryota</taxon>
        <taxon>Sar</taxon>
        <taxon>Stramenopiles</taxon>
        <taxon>Ochrophyta</taxon>
        <taxon>Bacillariophyta</taxon>
        <taxon>Coscinodiscophyceae</taxon>
        <taxon>Thalassiosirophycidae</taxon>
        <taxon>Thalassiosirales</taxon>
        <taxon>Thalassiosiraceae</taxon>
        <taxon>Thalassiosira</taxon>
    </lineage>
</organism>
<feature type="region of interest" description="Disordered" evidence="2">
    <location>
        <begin position="99"/>
        <end position="215"/>
    </location>
</feature>
<dbReference type="KEGG" id="tps:THAPSDRAFT_4179"/>
<dbReference type="HOGENOM" id="CLU_627782_0_0_1"/>
<proteinExistence type="predicted"/>
<dbReference type="RefSeq" id="XP_002289183.1">
    <property type="nucleotide sequence ID" value="XM_002289147.1"/>
</dbReference>
<feature type="compositionally biased region" description="Low complexity" evidence="2">
    <location>
        <begin position="124"/>
        <end position="135"/>
    </location>
</feature>
<dbReference type="GeneID" id="7446776"/>
<reference evidence="3 4" key="1">
    <citation type="journal article" date="2004" name="Science">
        <title>The genome of the diatom Thalassiosira pseudonana: ecology, evolution, and metabolism.</title>
        <authorList>
            <person name="Armbrust E.V."/>
            <person name="Berges J.A."/>
            <person name="Bowler C."/>
            <person name="Green B.R."/>
            <person name="Martinez D."/>
            <person name="Putnam N.H."/>
            <person name="Zhou S."/>
            <person name="Allen A.E."/>
            <person name="Apt K.E."/>
            <person name="Bechner M."/>
            <person name="Brzezinski M.A."/>
            <person name="Chaal B.K."/>
            <person name="Chiovitti A."/>
            <person name="Davis A.K."/>
            <person name="Demarest M.S."/>
            <person name="Detter J.C."/>
            <person name="Glavina T."/>
            <person name="Goodstein D."/>
            <person name="Hadi M.Z."/>
            <person name="Hellsten U."/>
            <person name="Hildebrand M."/>
            <person name="Jenkins B.D."/>
            <person name="Jurka J."/>
            <person name="Kapitonov V.V."/>
            <person name="Kroger N."/>
            <person name="Lau W.W."/>
            <person name="Lane T.W."/>
            <person name="Larimer F.W."/>
            <person name="Lippmeier J.C."/>
            <person name="Lucas S."/>
            <person name="Medina M."/>
            <person name="Montsant A."/>
            <person name="Obornik M."/>
            <person name="Parker M.S."/>
            <person name="Palenik B."/>
            <person name="Pazour G.J."/>
            <person name="Richardson P.M."/>
            <person name="Rynearson T.A."/>
            <person name="Saito M.A."/>
            <person name="Schwartz D.C."/>
            <person name="Thamatrakoln K."/>
            <person name="Valentin K."/>
            <person name="Vardi A."/>
            <person name="Wilkerson F.P."/>
            <person name="Rokhsar D.S."/>
        </authorList>
    </citation>
    <scope>NUCLEOTIDE SEQUENCE [LARGE SCALE GENOMIC DNA]</scope>
    <source>
        <strain evidence="3 4">CCMP1335</strain>
    </source>
</reference>
<evidence type="ECO:0000256" key="2">
    <source>
        <dbReference type="SAM" id="MobiDB-lite"/>
    </source>
</evidence>
<feature type="compositionally biased region" description="Basic and acidic residues" evidence="2">
    <location>
        <begin position="153"/>
        <end position="171"/>
    </location>
</feature>
<dbReference type="Proteomes" id="UP000001449">
    <property type="component" value="Chromosome 4"/>
</dbReference>
<feature type="region of interest" description="Disordered" evidence="2">
    <location>
        <begin position="381"/>
        <end position="410"/>
    </location>
</feature>
<dbReference type="PaxDb" id="35128-Thaps4179"/>
<keyword evidence="1" id="KW-0175">Coiled coil</keyword>
<dbReference type="EMBL" id="CM000641">
    <property type="protein sequence ID" value="EED92720.1"/>
    <property type="molecule type" value="Genomic_DNA"/>
</dbReference>
<dbReference type="eggNOG" id="ENOG502QZD5">
    <property type="taxonomic scope" value="Eukaryota"/>
</dbReference>
<protein>
    <submittedName>
        <fullName evidence="3">Uncharacterized protein</fullName>
    </submittedName>
</protein>
<evidence type="ECO:0000313" key="4">
    <source>
        <dbReference type="Proteomes" id="UP000001449"/>
    </source>
</evidence>
<feature type="coiled-coil region" evidence="1">
    <location>
        <begin position="238"/>
        <end position="321"/>
    </location>
</feature>
<feature type="compositionally biased region" description="Low complexity" evidence="2">
    <location>
        <begin position="173"/>
        <end position="185"/>
    </location>
</feature>
<gene>
    <name evidence="3" type="ORF">THAPSDRAFT_4179</name>
</gene>
<accession>B8C155</accession>
<evidence type="ECO:0000256" key="1">
    <source>
        <dbReference type="SAM" id="Coils"/>
    </source>
</evidence>
<feature type="compositionally biased region" description="Polar residues" evidence="2">
    <location>
        <begin position="107"/>
        <end position="123"/>
    </location>
</feature>
<keyword evidence="4" id="KW-1185">Reference proteome</keyword>
<dbReference type="AlphaFoldDB" id="B8C155"/>
<dbReference type="InParanoid" id="B8C155"/>
<name>B8C155_THAPS</name>
<evidence type="ECO:0000313" key="3">
    <source>
        <dbReference type="EMBL" id="EED92720.1"/>
    </source>
</evidence>
<feature type="compositionally biased region" description="Basic residues" evidence="2">
    <location>
        <begin position="203"/>
        <end position="213"/>
    </location>
</feature>